<feature type="non-terminal residue" evidence="1">
    <location>
        <position position="67"/>
    </location>
</feature>
<proteinExistence type="predicted"/>
<organism evidence="1 2">
    <name type="scientific">Lederbergia galactosidilytica</name>
    <dbReference type="NCBI Taxonomy" id="217031"/>
    <lineage>
        <taxon>Bacteria</taxon>
        <taxon>Bacillati</taxon>
        <taxon>Bacillota</taxon>
        <taxon>Bacilli</taxon>
        <taxon>Bacillales</taxon>
        <taxon>Bacillaceae</taxon>
        <taxon>Lederbergia</taxon>
    </lineage>
</organism>
<protein>
    <submittedName>
        <fullName evidence="1">Uncharacterized protein</fullName>
    </submittedName>
</protein>
<name>A0A0Q9XZN1_9BACI</name>
<evidence type="ECO:0000313" key="2">
    <source>
        <dbReference type="Proteomes" id="UP000053881"/>
    </source>
</evidence>
<comment type="caution">
    <text evidence="1">The sequence shown here is derived from an EMBL/GenBank/DDBJ whole genome shotgun (WGS) entry which is preliminary data.</text>
</comment>
<dbReference type="EMBL" id="LGPB01000084">
    <property type="protein sequence ID" value="KRG12937.1"/>
    <property type="molecule type" value="Genomic_DNA"/>
</dbReference>
<dbReference type="PATRIC" id="fig|217031.4.peg.3256"/>
<dbReference type="Proteomes" id="UP000053881">
    <property type="component" value="Unassembled WGS sequence"/>
</dbReference>
<gene>
    <name evidence="1" type="ORF">ACA29_09795</name>
</gene>
<reference evidence="1 2" key="1">
    <citation type="submission" date="2015-06" db="EMBL/GenBank/DDBJ databases">
        <title>Genome sequencing project of Bacillus galactosidilyticus PL133.</title>
        <authorList>
            <person name="Gaiero J."/>
            <person name="Nicol R."/>
            <person name="Habash M."/>
        </authorList>
    </citation>
    <scope>NUCLEOTIDE SEQUENCE [LARGE SCALE GENOMIC DNA]</scope>
    <source>
        <strain evidence="1 2">PL133</strain>
    </source>
</reference>
<accession>A0A0Q9XZN1</accession>
<dbReference type="AlphaFoldDB" id="A0A0Q9XZN1"/>
<evidence type="ECO:0000313" key="1">
    <source>
        <dbReference type="EMBL" id="KRG12937.1"/>
    </source>
</evidence>
<sequence>MVLPISVRHGVPTARTGRVVGVVMNTLHLHMVTQGVIPLFPGFLSDNSVRNSLLALFFCVLRFRKRG</sequence>